<name>A0ABW9B4D2_9BURK</name>
<dbReference type="SUPFAM" id="SSF89796">
    <property type="entry name" value="CoA-transferase family III (CaiB/BaiF)"/>
    <property type="match status" value="1"/>
</dbReference>
<evidence type="ECO:0000313" key="2">
    <source>
        <dbReference type="Proteomes" id="UP001629230"/>
    </source>
</evidence>
<reference evidence="1 2" key="1">
    <citation type="journal article" date="2024" name="Chem. Sci.">
        <title>Discovery of megapolipeptins by genome mining of a Burkholderiales bacteria collection.</title>
        <authorList>
            <person name="Paulo B.S."/>
            <person name="Recchia M.J.J."/>
            <person name="Lee S."/>
            <person name="Fergusson C.H."/>
            <person name="Romanowski S.B."/>
            <person name="Hernandez A."/>
            <person name="Krull N."/>
            <person name="Liu D.Y."/>
            <person name="Cavanagh H."/>
            <person name="Bos A."/>
            <person name="Gray C.A."/>
            <person name="Murphy B.T."/>
            <person name="Linington R.G."/>
            <person name="Eustaquio A.S."/>
        </authorList>
    </citation>
    <scope>NUCLEOTIDE SEQUENCE [LARGE SCALE GENOMIC DNA]</scope>
    <source>
        <strain evidence="1 2">RL17-350-BIC-A</strain>
    </source>
</reference>
<sequence length="391" mass="42552">MNALQGIRVLDVSRLLPAALCTQLLGDLGADVLKIEEPIRGDYQREFEPMGVGDSGTFLLCNRNKRSMTLDLKTGQGKALLLELAASADVLVEGFRPGVMERLGLGFETLAAINPLLVYCSLSGFGQTGPYKLAPGHDLNYMALLGTLPLFGRPDTGPLVPGLLISDIGGGSMMALYAILAALLARHTTGNGQWLDVSMFDGTAMFLAYHAAETLFANAEPRGGIYRNTGGNACYNTYECADGQWLALGIIEAKFWEPFCGLIDREDWCMDQWPQGDAAFAQIDALRTIFKSRPRAAWLELLAPADVPASPIHSMREAFDDPHFRARELLQHIDHPVEGSVPQFGFPVKFSDTPASMRLAPPTLGQHTDEVLRELGRSEPEIAALHAEKIV</sequence>
<dbReference type="PANTHER" id="PTHR48228:SF5">
    <property type="entry name" value="ALPHA-METHYLACYL-COA RACEMASE"/>
    <property type="match status" value="1"/>
</dbReference>
<dbReference type="Gene3D" id="3.30.1540.10">
    <property type="entry name" value="formyl-coa transferase, domain 3"/>
    <property type="match status" value="1"/>
</dbReference>
<dbReference type="Pfam" id="PF02515">
    <property type="entry name" value="CoA_transf_3"/>
    <property type="match status" value="1"/>
</dbReference>
<proteinExistence type="predicted"/>
<dbReference type="PANTHER" id="PTHR48228">
    <property type="entry name" value="SUCCINYL-COA--D-CITRAMALATE COA-TRANSFERASE"/>
    <property type="match status" value="1"/>
</dbReference>
<dbReference type="InterPro" id="IPR044855">
    <property type="entry name" value="CoA-Trfase_III_dom3_sf"/>
</dbReference>
<dbReference type="InterPro" id="IPR003673">
    <property type="entry name" value="CoA-Trfase_fam_III"/>
</dbReference>
<dbReference type="Gene3D" id="3.40.50.10540">
    <property type="entry name" value="Crotonobetainyl-coa:carnitine coa-transferase, domain 1"/>
    <property type="match status" value="1"/>
</dbReference>
<gene>
    <name evidence="1" type="ORF">PQR57_41140</name>
</gene>
<dbReference type="InterPro" id="IPR023606">
    <property type="entry name" value="CoA-Trfase_III_dom_1_sf"/>
</dbReference>
<dbReference type="RefSeq" id="WP_408181953.1">
    <property type="nucleotide sequence ID" value="NZ_JAQQEZ010000058.1"/>
</dbReference>
<dbReference type="InterPro" id="IPR050509">
    <property type="entry name" value="CoA-transferase_III"/>
</dbReference>
<organism evidence="1 2">
    <name type="scientific">Paraburkholderia dipogonis</name>
    <dbReference type="NCBI Taxonomy" id="1211383"/>
    <lineage>
        <taxon>Bacteria</taxon>
        <taxon>Pseudomonadati</taxon>
        <taxon>Pseudomonadota</taxon>
        <taxon>Betaproteobacteria</taxon>
        <taxon>Burkholderiales</taxon>
        <taxon>Burkholderiaceae</taxon>
        <taxon>Paraburkholderia</taxon>
    </lineage>
</organism>
<comment type="caution">
    <text evidence="1">The sequence shown here is derived from an EMBL/GenBank/DDBJ whole genome shotgun (WGS) entry which is preliminary data.</text>
</comment>
<dbReference type="Proteomes" id="UP001629230">
    <property type="component" value="Unassembled WGS sequence"/>
</dbReference>
<protein>
    <submittedName>
        <fullName evidence="1">CaiB/BaiF CoA-transferase family protein</fullName>
    </submittedName>
</protein>
<accession>A0ABW9B4D2</accession>
<keyword evidence="2" id="KW-1185">Reference proteome</keyword>
<evidence type="ECO:0000313" key="1">
    <source>
        <dbReference type="EMBL" id="MFM0007348.1"/>
    </source>
</evidence>
<dbReference type="EMBL" id="JAQQEZ010000058">
    <property type="protein sequence ID" value="MFM0007348.1"/>
    <property type="molecule type" value="Genomic_DNA"/>
</dbReference>